<feature type="compositionally biased region" description="Polar residues" evidence="1">
    <location>
        <begin position="247"/>
        <end position="266"/>
    </location>
</feature>
<feature type="region of interest" description="Disordered" evidence="1">
    <location>
        <begin position="138"/>
        <end position="177"/>
    </location>
</feature>
<organism evidence="2 3">
    <name type="scientific">Bodo saltans</name>
    <name type="common">Flagellated protozoan</name>
    <dbReference type="NCBI Taxonomy" id="75058"/>
    <lineage>
        <taxon>Eukaryota</taxon>
        <taxon>Discoba</taxon>
        <taxon>Euglenozoa</taxon>
        <taxon>Kinetoplastea</taxon>
        <taxon>Metakinetoplastina</taxon>
        <taxon>Eubodonida</taxon>
        <taxon>Bodonidae</taxon>
        <taxon>Bodo</taxon>
    </lineage>
</organism>
<feature type="region of interest" description="Disordered" evidence="1">
    <location>
        <begin position="1"/>
        <end position="96"/>
    </location>
</feature>
<dbReference type="Proteomes" id="UP000051952">
    <property type="component" value="Unassembled WGS sequence"/>
</dbReference>
<accession>A0A0S4IRK1</accession>
<dbReference type="AlphaFoldDB" id="A0A0S4IRK1"/>
<feature type="compositionally biased region" description="Acidic residues" evidence="1">
    <location>
        <begin position="53"/>
        <end position="64"/>
    </location>
</feature>
<dbReference type="OrthoDB" id="273814at2759"/>
<feature type="compositionally biased region" description="Basic residues" evidence="1">
    <location>
        <begin position="75"/>
        <end position="84"/>
    </location>
</feature>
<sequence>NEDAATDGHNIVFPPLADDIRATREGDNSNAPFASASDENGVVIETHRRVDGNSDDDDDDADEGDERRALLINRSRVRHQHRRVSSTNNAAAATNAAEISQSFRTDLRSPQADTSSAASSSNIAAAGGANAALTSHLQHPISPSSHNTRNRRRSQGEFSLHNSDNMSPSSSMRLEQQHNNNLSSLLSEQTPSASRGATPQQQSTPFEHAAGLWKEGEETPRGTMLASQQQHRNTGRQRGEHGRTRSAVLSSSTEWNNNNVASNHSAQAGGGRSGNSSPRGGQRPPPLRHKHSRSSGGGAGGGGGESGEQILNTTTSALNASSMRMSVTVGLIPPQYITAAEMGVEIAGSDDWVYAEQADMYYSFALEMFWDPINREYYNCRLGRWQEVM</sequence>
<name>A0A0S4IRK1_BODSA</name>
<feature type="non-terminal residue" evidence="2">
    <location>
        <position position="1"/>
    </location>
</feature>
<dbReference type="EMBL" id="CYKH01000161">
    <property type="protein sequence ID" value="CUE74073.1"/>
    <property type="molecule type" value="Genomic_DNA"/>
</dbReference>
<feature type="compositionally biased region" description="Basic and acidic residues" evidence="1">
    <location>
        <begin position="18"/>
        <end position="27"/>
    </location>
</feature>
<reference evidence="3" key="1">
    <citation type="submission" date="2015-09" db="EMBL/GenBank/DDBJ databases">
        <authorList>
            <consortium name="Pathogen Informatics"/>
        </authorList>
    </citation>
    <scope>NUCLEOTIDE SEQUENCE [LARGE SCALE GENOMIC DNA]</scope>
    <source>
        <strain evidence="3">Lake Konstanz</strain>
    </source>
</reference>
<evidence type="ECO:0000313" key="2">
    <source>
        <dbReference type="EMBL" id="CUE74073.1"/>
    </source>
</evidence>
<feature type="compositionally biased region" description="Polar residues" evidence="1">
    <location>
        <begin position="156"/>
        <end position="177"/>
    </location>
</feature>
<evidence type="ECO:0000256" key="1">
    <source>
        <dbReference type="SAM" id="MobiDB-lite"/>
    </source>
</evidence>
<proteinExistence type="predicted"/>
<evidence type="ECO:0000313" key="3">
    <source>
        <dbReference type="Proteomes" id="UP000051952"/>
    </source>
</evidence>
<feature type="compositionally biased region" description="Gly residues" evidence="1">
    <location>
        <begin position="295"/>
        <end position="306"/>
    </location>
</feature>
<gene>
    <name evidence="2" type="ORF">BSAL_55565</name>
</gene>
<feature type="compositionally biased region" description="Low complexity" evidence="1">
    <location>
        <begin position="85"/>
        <end position="96"/>
    </location>
</feature>
<feature type="region of interest" description="Disordered" evidence="1">
    <location>
        <begin position="216"/>
        <end position="309"/>
    </location>
</feature>
<dbReference type="VEuPathDB" id="TriTrypDB:BSAL_55565"/>
<protein>
    <submittedName>
        <fullName evidence="2">Uncharacterized protein</fullName>
    </submittedName>
</protein>
<feature type="compositionally biased region" description="Polar residues" evidence="1">
    <location>
        <begin position="138"/>
        <end position="147"/>
    </location>
</feature>
<keyword evidence="3" id="KW-1185">Reference proteome</keyword>